<organism evidence="1">
    <name type="scientific">Anguilla anguilla</name>
    <name type="common">European freshwater eel</name>
    <name type="synonym">Muraena anguilla</name>
    <dbReference type="NCBI Taxonomy" id="7936"/>
    <lineage>
        <taxon>Eukaryota</taxon>
        <taxon>Metazoa</taxon>
        <taxon>Chordata</taxon>
        <taxon>Craniata</taxon>
        <taxon>Vertebrata</taxon>
        <taxon>Euteleostomi</taxon>
        <taxon>Actinopterygii</taxon>
        <taxon>Neopterygii</taxon>
        <taxon>Teleostei</taxon>
        <taxon>Anguilliformes</taxon>
        <taxon>Anguillidae</taxon>
        <taxon>Anguilla</taxon>
    </lineage>
</organism>
<reference evidence="1" key="2">
    <citation type="journal article" date="2015" name="Fish Shellfish Immunol.">
        <title>Early steps in the European eel (Anguilla anguilla)-Vibrio vulnificus interaction in the gills: Role of the RtxA13 toxin.</title>
        <authorList>
            <person name="Callol A."/>
            <person name="Pajuelo D."/>
            <person name="Ebbesson L."/>
            <person name="Teles M."/>
            <person name="MacKenzie S."/>
            <person name="Amaro C."/>
        </authorList>
    </citation>
    <scope>NUCLEOTIDE SEQUENCE</scope>
</reference>
<sequence>MFLVNRRGLCLFFRVFPFFSLLVLSFGHSCVGLTVCGIK</sequence>
<dbReference type="AlphaFoldDB" id="A0A0E9U601"/>
<dbReference type="EMBL" id="GBXM01047253">
    <property type="protein sequence ID" value="JAH61324.1"/>
    <property type="molecule type" value="Transcribed_RNA"/>
</dbReference>
<protein>
    <submittedName>
        <fullName evidence="1">Uncharacterized protein</fullName>
    </submittedName>
</protein>
<accession>A0A0E9U601</accession>
<name>A0A0E9U601_ANGAN</name>
<reference evidence="1" key="1">
    <citation type="submission" date="2014-11" db="EMBL/GenBank/DDBJ databases">
        <authorList>
            <person name="Amaro Gonzalez C."/>
        </authorList>
    </citation>
    <scope>NUCLEOTIDE SEQUENCE</scope>
</reference>
<proteinExistence type="predicted"/>
<evidence type="ECO:0000313" key="1">
    <source>
        <dbReference type="EMBL" id="JAH61324.1"/>
    </source>
</evidence>